<evidence type="ECO:0000256" key="6">
    <source>
        <dbReference type="SAM" id="Phobius"/>
    </source>
</evidence>
<feature type="transmembrane region" description="Helical" evidence="6">
    <location>
        <begin position="120"/>
        <end position="142"/>
    </location>
</feature>
<comment type="subcellular location">
    <subcellularLocation>
        <location evidence="1">Cell membrane</location>
        <topology evidence="1">Multi-pass membrane protein</topology>
    </subcellularLocation>
</comment>
<protein>
    <submittedName>
        <fullName evidence="7">ABC transporter permease</fullName>
    </submittedName>
</protein>
<evidence type="ECO:0000313" key="8">
    <source>
        <dbReference type="Proteomes" id="UP000886884"/>
    </source>
</evidence>
<evidence type="ECO:0000256" key="3">
    <source>
        <dbReference type="ARBA" id="ARBA00022692"/>
    </source>
</evidence>
<feature type="transmembrane region" description="Helical" evidence="6">
    <location>
        <begin position="195"/>
        <end position="219"/>
    </location>
</feature>
<dbReference type="GO" id="GO:0022857">
    <property type="term" value="F:transmembrane transporter activity"/>
    <property type="evidence" value="ECO:0007669"/>
    <property type="project" value="InterPro"/>
</dbReference>
<keyword evidence="5 6" id="KW-0472">Membrane</keyword>
<reference evidence="7" key="1">
    <citation type="submission" date="2020-10" db="EMBL/GenBank/DDBJ databases">
        <authorList>
            <person name="Gilroy R."/>
        </authorList>
    </citation>
    <scope>NUCLEOTIDE SEQUENCE</scope>
    <source>
        <strain evidence="7">CHK183-6373</strain>
    </source>
</reference>
<feature type="transmembrane region" description="Helical" evidence="6">
    <location>
        <begin position="154"/>
        <end position="175"/>
    </location>
</feature>
<evidence type="ECO:0000256" key="2">
    <source>
        <dbReference type="ARBA" id="ARBA00022475"/>
    </source>
</evidence>
<dbReference type="AlphaFoldDB" id="A0A9D1TDI2"/>
<dbReference type="Proteomes" id="UP000886884">
    <property type="component" value="Unassembled WGS sequence"/>
</dbReference>
<proteinExistence type="predicted"/>
<reference evidence="7" key="2">
    <citation type="journal article" date="2021" name="PeerJ">
        <title>Extensive microbial diversity within the chicken gut microbiome revealed by metagenomics and culture.</title>
        <authorList>
            <person name="Gilroy R."/>
            <person name="Ravi A."/>
            <person name="Getino M."/>
            <person name="Pursley I."/>
            <person name="Horton D.L."/>
            <person name="Alikhan N.F."/>
            <person name="Baker D."/>
            <person name="Gharbi K."/>
            <person name="Hall N."/>
            <person name="Watson M."/>
            <person name="Adriaenssens E.M."/>
            <person name="Foster-Nyarko E."/>
            <person name="Jarju S."/>
            <person name="Secka A."/>
            <person name="Antonio M."/>
            <person name="Oren A."/>
            <person name="Chaudhuri R.R."/>
            <person name="La Ragione R."/>
            <person name="Hildebrand F."/>
            <person name="Pallen M.J."/>
        </authorList>
    </citation>
    <scope>NUCLEOTIDE SEQUENCE</scope>
    <source>
        <strain evidence="7">CHK183-6373</strain>
    </source>
</reference>
<feature type="transmembrane region" description="Helical" evidence="6">
    <location>
        <begin position="290"/>
        <end position="312"/>
    </location>
</feature>
<dbReference type="PANTHER" id="PTHR47089:SF1">
    <property type="entry name" value="GUANOSINE ABC TRANSPORTER PERMEASE PROTEIN NUPP"/>
    <property type="match status" value="1"/>
</dbReference>
<feature type="transmembrane region" description="Helical" evidence="6">
    <location>
        <begin position="94"/>
        <end position="114"/>
    </location>
</feature>
<feature type="transmembrane region" description="Helical" evidence="6">
    <location>
        <begin position="66"/>
        <end position="87"/>
    </location>
</feature>
<gene>
    <name evidence="7" type="ORF">IAA64_07855</name>
</gene>
<evidence type="ECO:0000256" key="1">
    <source>
        <dbReference type="ARBA" id="ARBA00004651"/>
    </source>
</evidence>
<evidence type="ECO:0000256" key="4">
    <source>
        <dbReference type="ARBA" id="ARBA00022989"/>
    </source>
</evidence>
<evidence type="ECO:0000256" key="5">
    <source>
        <dbReference type="ARBA" id="ARBA00023136"/>
    </source>
</evidence>
<comment type="caution">
    <text evidence="7">The sequence shown here is derived from an EMBL/GenBank/DDBJ whole genome shotgun (WGS) entry which is preliminary data.</text>
</comment>
<feature type="transmembrane region" description="Helical" evidence="6">
    <location>
        <begin position="324"/>
        <end position="347"/>
    </location>
</feature>
<dbReference type="InterPro" id="IPR001851">
    <property type="entry name" value="ABC_transp_permease"/>
</dbReference>
<accession>A0A9D1TDI2</accession>
<feature type="transmembrane region" description="Helical" evidence="6">
    <location>
        <begin position="20"/>
        <end position="46"/>
    </location>
</feature>
<dbReference type="Pfam" id="PF02653">
    <property type="entry name" value="BPD_transp_2"/>
    <property type="match status" value="1"/>
</dbReference>
<keyword evidence="3 6" id="KW-0812">Transmembrane</keyword>
<dbReference type="CDD" id="cd06580">
    <property type="entry name" value="TM_PBP1_transp_TpRbsC_like"/>
    <property type="match status" value="1"/>
</dbReference>
<name>A0A9D1TDI2_9FIRM</name>
<sequence>MRKWQIPVRAIKRADDANRLRAMLLRLAAVVLALVVGGLFFLALGFNPIEVYVSLVEGAVGTTTALRMTARLCIPLLITSLAVTLAFKMRFWNIGAEGQIGVGAIAASYVALYHDDMPRVLLLLVMAAVGFIAGGLYGAIPAYFKAKFGTNETLFTLMLNYVAFYTIQALAQGAWKDPAGMGFPKIARFSSQAQLPMVFGVHIGWIVALALVALVYWYLRCTKQGYELTVVGENENTARYAGMNVKKIVVRTMFLSAGLAGLAGMLQASGADKTLTESVANNVGFTAITVAWLANLNPLAMMVVTVLFCILTKGSDTIQSLYNIAPAAAEVFQGIILFFVLGSEFFIRYRLRFVGFKGGKVE</sequence>
<keyword evidence="4 6" id="KW-1133">Transmembrane helix</keyword>
<evidence type="ECO:0000313" key="7">
    <source>
        <dbReference type="EMBL" id="HIV27867.1"/>
    </source>
</evidence>
<keyword evidence="2" id="KW-1003">Cell membrane</keyword>
<dbReference type="GO" id="GO:0005886">
    <property type="term" value="C:plasma membrane"/>
    <property type="evidence" value="ECO:0007669"/>
    <property type="project" value="UniProtKB-SubCell"/>
</dbReference>
<feature type="transmembrane region" description="Helical" evidence="6">
    <location>
        <begin position="248"/>
        <end position="270"/>
    </location>
</feature>
<dbReference type="EMBL" id="DVOT01000137">
    <property type="protein sequence ID" value="HIV27867.1"/>
    <property type="molecule type" value="Genomic_DNA"/>
</dbReference>
<dbReference type="PANTHER" id="PTHR47089">
    <property type="entry name" value="ABC TRANSPORTER, PERMEASE PROTEIN"/>
    <property type="match status" value="1"/>
</dbReference>
<organism evidence="7 8">
    <name type="scientific">Candidatus Ornithocaccomicrobium faecavium</name>
    <dbReference type="NCBI Taxonomy" id="2840890"/>
    <lineage>
        <taxon>Bacteria</taxon>
        <taxon>Bacillati</taxon>
        <taxon>Bacillota</taxon>
        <taxon>Clostridia</taxon>
        <taxon>Candidatus Ornithocaccomicrobium</taxon>
    </lineage>
</organism>